<reference evidence="1" key="1">
    <citation type="journal article" date="2012" name="PLoS ONE">
        <title>Gene sets for utilization of primary and secondary nutrition supplies in the distal gut of endangered iberian lynx.</title>
        <authorList>
            <person name="Alcaide M."/>
            <person name="Messina E."/>
            <person name="Richter M."/>
            <person name="Bargiela R."/>
            <person name="Peplies J."/>
            <person name="Huws S.A."/>
            <person name="Newbold C.J."/>
            <person name="Golyshin P.N."/>
            <person name="Simon M.A."/>
            <person name="Lopez G."/>
            <person name="Yakimov M.M."/>
            <person name="Ferrer M."/>
        </authorList>
    </citation>
    <scope>NUCLEOTIDE SEQUENCE</scope>
</reference>
<proteinExistence type="predicted"/>
<evidence type="ECO:0000313" key="1">
    <source>
        <dbReference type="EMBL" id="EJW95469.1"/>
    </source>
</evidence>
<comment type="caution">
    <text evidence="1">The sequence shown here is derived from an EMBL/GenBank/DDBJ whole genome shotgun (WGS) entry which is preliminary data.</text>
</comment>
<dbReference type="AlphaFoldDB" id="J9G7M8"/>
<gene>
    <name evidence="1" type="ORF">EVA_16424</name>
</gene>
<sequence>MSKLTVIDCECRGLSPDRVVSESSNFAILRFACQ</sequence>
<dbReference type="EMBL" id="AMCI01005789">
    <property type="protein sequence ID" value="EJW95469.1"/>
    <property type="molecule type" value="Genomic_DNA"/>
</dbReference>
<accession>J9G7M8</accession>
<name>J9G7M8_9ZZZZ</name>
<protein>
    <submittedName>
        <fullName evidence="1">Uncharacterized protein</fullName>
    </submittedName>
</protein>
<organism evidence="1">
    <name type="scientific">gut metagenome</name>
    <dbReference type="NCBI Taxonomy" id="749906"/>
    <lineage>
        <taxon>unclassified sequences</taxon>
        <taxon>metagenomes</taxon>
        <taxon>organismal metagenomes</taxon>
    </lineage>
</organism>